<keyword evidence="3" id="KW-0256">Endoplasmic reticulum</keyword>
<dbReference type="InterPro" id="IPR029058">
    <property type="entry name" value="AB_hydrolase_fold"/>
</dbReference>
<dbReference type="SUPFAM" id="SSF52540">
    <property type="entry name" value="P-loop containing nucleoside triphosphate hydrolases"/>
    <property type="match status" value="1"/>
</dbReference>
<evidence type="ECO:0000313" key="6">
    <source>
        <dbReference type="EMBL" id="AYO13896.1"/>
    </source>
</evidence>
<dbReference type="GO" id="GO:0016787">
    <property type="term" value="F:hydrolase activity"/>
    <property type="evidence" value="ECO:0007669"/>
    <property type="project" value="UniProtKB-KW"/>
</dbReference>
<dbReference type="Pfam" id="PF05057">
    <property type="entry name" value="DUF676"/>
    <property type="match status" value="1"/>
</dbReference>
<dbReference type="RefSeq" id="WP_122044946.1">
    <property type="nucleotide sequence ID" value="NZ_CP033137.1"/>
</dbReference>
<evidence type="ECO:0000259" key="5">
    <source>
        <dbReference type="Pfam" id="PF05057"/>
    </source>
</evidence>
<keyword evidence="7" id="KW-1185">Reference proteome</keyword>
<dbReference type="EMBL" id="CP033137">
    <property type="protein sequence ID" value="AYO13896.1"/>
    <property type="molecule type" value="Genomic_DNA"/>
</dbReference>
<protein>
    <submittedName>
        <fullName evidence="6">Alpha/beta hydrolase</fullName>
    </submittedName>
</protein>
<keyword evidence="6" id="KW-0378">Hydrolase</keyword>
<dbReference type="InterPro" id="IPR027417">
    <property type="entry name" value="P-loop_NTPase"/>
</dbReference>
<dbReference type="PANTHER" id="PTHR48182:SF2">
    <property type="entry name" value="PROTEIN SERAC1"/>
    <property type="match status" value="1"/>
</dbReference>
<evidence type="ECO:0000256" key="1">
    <source>
        <dbReference type="ARBA" id="ARBA00004240"/>
    </source>
</evidence>
<dbReference type="Gene3D" id="3.40.50.1820">
    <property type="entry name" value="alpha/beta hydrolase"/>
    <property type="match status" value="1"/>
</dbReference>
<proteinExistence type="predicted"/>
<sequence>MADLRLMSGDSLARKHVVFIHGLGGNAETTWQSSDSEKVFWPKWLHEDIEDVCIWSIGYEAPKLTVRNSGMGLLDRAQNVLETLLAEHQLSKGELILVGHSLGGLIIKQLIRLASDQNGRKGAIELINRISGIAFLGSPHTGADLAQTANSLFGQLFLKLFLHQPSAATASLERNDATLRDLNTWYRGWCHDKDIRHLVLVETKPYLIFGRIVKADSSDPGLKERAIPIDAHHINISKPSSKQDDIYKHIKKFVADDTLSKQASWLRANFGKDYSGWEEYGNWAKCPKGVEEEYILDQAVRLHNSSSNDSEGLATVDALNLIRNRLLKAGASIRLVGLSGVGKTRFVQALFDDRIGENALDKESLFYSDISLSPSPIPRVLVERLVRDDIQSIIVVDNCAPDLHRELTNLCKDNSKARILTVEYDVREDQPEETEVYTLEPSSSELIEAMISSRFPHLSKQTTEKIADFSGGNARVANALAFTVEKDENISRLKDEELFKRLFHQRHDSDIGLEKAAEGLSLAYSFQLESEDDFSEELKLLGEIVMLPPHEMYKFAKELKRRNLAQERSIWMAILPHPIANRLARLALQNVPNSNVVKFINSNTQPRLLKSFSRRIGYLNDSEEAVKIASVWLTPDGVIDLLFKKGNDDLSISLLANIAPIIPSEVLTYLEQRAKLDPSFLSRENPHYISITRLLRSLAYEDNLFNQCFDLLCCFALSEKKGENNNSIRSLLCSLFQLYLSGTHATLERRVKCIGKLIDSSNENKRELGYELLDSSLNTSNFSSSYGFDFGAKSRDFGYEPQSRSDVLSWYREYLLLIDNLASSDLIIDEGVKEVFANHFRGLWQFVELHDDLESISKSFFNNGGWPRGWLALGATLRFDASSMAREHKDRLELLRANIAAQDLDGQMALYVLTDNHSYFGLDEIDEEGETVKWGYEKAQELAEELGTHVAQEHYDYLMNKLAQILTTINTNYHLFRFGHGVANGVSDIEKVWSDITTCLEKLEIKKVNSNFVGGFVRYVYDNDSDKAQLLLDFLLNNDKLNYIFPLVQFDCPLDEGAVNRLIASLKSNTSPSWMYQNMAFGRRHESISDSDLITILDLLWLQPNGQSAVIEILTMRFHGLGKQASYAPSVDLIKKGREFLLKHDYSREQRDSGGREFSLTQIAKVCFLEDDAGEEANTLFNKLFEGIATYKVYAFDYGEFLSTLIELQPTQALDVFLKDDNVSGQVATSHLSRDTSPFSKLPIDKAIAWCQESPIYRFKTLASLIIPYEKIGDHLKLTNLAKALINKSPEPWLVIEAFEIGAIPMSGSGSRASIIEQRTEMFEELLYHENPDVVESTKMILSRLEKAVERERADEELRSRRSDEQFEW</sequence>
<evidence type="ECO:0000256" key="3">
    <source>
        <dbReference type="ARBA" id="ARBA00022824"/>
    </source>
</evidence>
<dbReference type="InterPro" id="IPR007751">
    <property type="entry name" value="DUF676_lipase-like"/>
</dbReference>
<comment type="subcellular location">
    <subcellularLocation>
        <location evidence="1">Endoplasmic reticulum</location>
    </subcellularLocation>
    <subcellularLocation>
        <location evidence="2">Membrane</location>
    </subcellularLocation>
</comment>
<dbReference type="Proteomes" id="UP000272136">
    <property type="component" value="Chromosome 1"/>
</dbReference>
<name>A0ABM6ZEV7_9VIBR</name>
<evidence type="ECO:0000313" key="7">
    <source>
        <dbReference type="Proteomes" id="UP000272136"/>
    </source>
</evidence>
<dbReference type="InterPro" id="IPR052374">
    <property type="entry name" value="SERAC1"/>
</dbReference>
<reference evidence="6 7" key="1">
    <citation type="submission" date="2018-10" db="EMBL/GenBank/DDBJ databases">
        <title>Whole Genome of Vibrio owensii strain 170502, isolated from Acute Hepatopancreatic Necrosis Disease (AHPND) shrimp.</title>
        <authorList>
            <person name="Yan M."/>
            <person name="Wang X."/>
            <person name="Wang Y."/>
        </authorList>
    </citation>
    <scope>NUCLEOTIDE SEQUENCE [LARGE SCALE GENOMIC DNA]</scope>
    <source>
        <strain evidence="6 7">1700302</strain>
    </source>
</reference>
<dbReference type="PANTHER" id="PTHR48182">
    <property type="entry name" value="PROTEIN SERAC1"/>
    <property type="match status" value="1"/>
</dbReference>
<organism evidence="6 7">
    <name type="scientific">Vibrio owensii</name>
    <dbReference type="NCBI Taxonomy" id="696485"/>
    <lineage>
        <taxon>Bacteria</taxon>
        <taxon>Pseudomonadati</taxon>
        <taxon>Pseudomonadota</taxon>
        <taxon>Gammaproteobacteria</taxon>
        <taxon>Vibrionales</taxon>
        <taxon>Vibrionaceae</taxon>
        <taxon>Vibrio</taxon>
    </lineage>
</organism>
<accession>A0ABM6ZEV7</accession>
<gene>
    <name evidence="6" type="ORF">D0812_05480</name>
</gene>
<evidence type="ECO:0000256" key="2">
    <source>
        <dbReference type="ARBA" id="ARBA00004370"/>
    </source>
</evidence>
<dbReference type="SUPFAM" id="SSF53474">
    <property type="entry name" value="alpha/beta-Hydrolases"/>
    <property type="match status" value="1"/>
</dbReference>
<evidence type="ECO:0000256" key="4">
    <source>
        <dbReference type="ARBA" id="ARBA00023136"/>
    </source>
</evidence>
<keyword evidence="4" id="KW-0472">Membrane</keyword>
<feature type="domain" description="DUF676" evidence="5">
    <location>
        <begin position="16"/>
        <end position="159"/>
    </location>
</feature>